<reference evidence="8" key="1">
    <citation type="journal article" date="2021" name="Evol. Appl.">
        <title>The genome of the Pyrenean desman and the effects of bottlenecks and inbreeding on the genomic landscape of an endangered species.</title>
        <authorList>
            <person name="Escoda L."/>
            <person name="Castresana J."/>
        </authorList>
    </citation>
    <scope>NUCLEOTIDE SEQUENCE</scope>
    <source>
        <strain evidence="8">IBE-C5619</strain>
    </source>
</reference>
<comment type="similarity">
    <text evidence="2">Belongs to the glycosyltransferase 6 family.</text>
</comment>
<organism evidence="8 9">
    <name type="scientific">Galemys pyrenaicus</name>
    <name type="common">Iberian desman</name>
    <name type="synonym">Pyrenean desman</name>
    <dbReference type="NCBI Taxonomy" id="202257"/>
    <lineage>
        <taxon>Eukaryota</taxon>
        <taxon>Metazoa</taxon>
        <taxon>Chordata</taxon>
        <taxon>Craniata</taxon>
        <taxon>Vertebrata</taxon>
        <taxon>Euteleostomi</taxon>
        <taxon>Mammalia</taxon>
        <taxon>Eutheria</taxon>
        <taxon>Laurasiatheria</taxon>
        <taxon>Eulipotyphla</taxon>
        <taxon>Talpidae</taxon>
        <taxon>Galemys</taxon>
    </lineage>
</organism>
<dbReference type="GO" id="GO:0005794">
    <property type="term" value="C:Golgi apparatus"/>
    <property type="evidence" value="ECO:0007669"/>
    <property type="project" value="TreeGrafter"/>
</dbReference>
<feature type="binding site" evidence="7">
    <location>
        <position position="74"/>
    </location>
    <ligand>
        <name>Mn(2+)</name>
        <dbReference type="ChEBI" id="CHEBI:29035"/>
    </ligand>
</feature>
<keyword evidence="9" id="KW-1185">Reference proteome</keyword>
<evidence type="ECO:0000313" key="8">
    <source>
        <dbReference type="EMBL" id="KAG8524350.1"/>
    </source>
</evidence>
<name>A0A8J6AZT3_GALPY</name>
<keyword evidence="5" id="KW-0735">Signal-anchor</keyword>
<dbReference type="GO" id="GO:0016020">
    <property type="term" value="C:membrane"/>
    <property type="evidence" value="ECO:0007669"/>
    <property type="project" value="UniProtKB-SubCell"/>
</dbReference>
<comment type="cofactor">
    <cofactor evidence="7">
        <name>Mn(2+)</name>
        <dbReference type="ChEBI" id="CHEBI:29035"/>
    </cofactor>
    <text evidence="7">Binds 1 Mn(2+) ion per subunit.</text>
</comment>
<dbReference type="AlphaFoldDB" id="A0A8J6AZT3"/>
<comment type="caution">
    <text evidence="8">The sequence shown here is derived from an EMBL/GenBank/DDBJ whole genome shotgun (WGS) entry which is preliminary data.</text>
</comment>
<dbReference type="Pfam" id="PF03414">
    <property type="entry name" value="Glyco_transf_6"/>
    <property type="match status" value="1"/>
</dbReference>
<dbReference type="GO" id="GO:0031982">
    <property type="term" value="C:vesicle"/>
    <property type="evidence" value="ECO:0007669"/>
    <property type="project" value="TreeGrafter"/>
</dbReference>
<dbReference type="GO" id="GO:0004380">
    <property type="term" value="F:glycoprotein-fucosylgalactoside alpha-N-acetylgalactosaminyltransferase activity"/>
    <property type="evidence" value="ECO:0007669"/>
    <property type="project" value="TreeGrafter"/>
</dbReference>
<evidence type="ECO:0000256" key="4">
    <source>
        <dbReference type="ARBA" id="ARBA00022679"/>
    </source>
</evidence>
<dbReference type="EMBL" id="JAGFMF010011389">
    <property type="protein sequence ID" value="KAG8524350.1"/>
    <property type="molecule type" value="Genomic_DNA"/>
</dbReference>
<accession>A0A8J6AZT3</accession>
<evidence type="ECO:0000256" key="2">
    <source>
        <dbReference type="ARBA" id="ARBA00010413"/>
    </source>
</evidence>
<dbReference type="Proteomes" id="UP000700334">
    <property type="component" value="Unassembled WGS sequence"/>
</dbReference>
<feature type="binding site" evidence="7">
    <location>
        <position position="76"/>
    </location>
    <ligand>
        <name>Mn(2+)</name>
        <dbReference type="ChEBI" id="CHEBI:29035"/>
    </ligand>
</feature>
<keyword evidence="7" id="KW-0464">Manganese</keyword>
<evidence type="ECO:0000256" key="1">
    <source>
        <dbReference type="ARBA" id="ARBA00004606"/>
    </source>
</evidence>
<evidence type="ECO:0000313" key="9">
    <source>
        <dbReference type="Proteomes" id="UP000700334"/>
    </source>
</evidence>
<evidence type="ECO:0000256" key="5">
    <source>
        <dbReference type="ARBA" id="ARBA00022968"/>
    </source>
</evidence>
<feature type="binding site" evidence="6">
    <location>
        <position position="96"/>
    </location>
    <ligand>
        <name>an alpha-L-fucosyl-(1-&gt;2)-beta-D-galactosyl derivative</name>
        <dbReference type="ChEBI" id="CHEBI:140327"/>
    </ligand>
</feature>
<dbReference type="GO" id="GO:0005975">
    <property type="term" value="P:carbohydrate metabolic process"/>
    <property type="evidence" value="ECO:0007669"/>
    <property type="project" value="InterPro"/>
</dbReference>
<dbReference type="PANTHER" id="PTHR10462">
    <property type="entry name" value="GLYCOSYLTRANSFERASE-RELATED"/>
    <property type="match status" value="1"/>
</dbReference>
<evidence type="ECO:0000256" key="7">
    <source>
        <dbReference type="PIRSR" id="PIRSR605076-3"/>
    </source>
</evidence>
<dbReference type="GO" id="GO:0046872">
    <property type="term" value="F:metal ion binding"/>
    <property type="evidence" value="ECO:0007669"/>
    <property type="project" value="UniProtKB-KW"/>
</dbReference>
<protein>
    <submittedName>
        <fullName evidence="8">Histo-blood group ABO system transferase 2</fullName>
    </submittedName>
</protein>
<evidence type="ECO:0000256" key="6">
    <source>
        <dbReference type="PIRSR" id="PIRSR605076-2"/>
    </source>
</evidence>
<dbReference type="InterPro" id="IPR029044">
    <property type="entry name" value="Nucleotide-diphossugar_trans"/>
</dbReference>
<keyword evidence="5" id="KW-0812">Transmembrane</keyword>
<dbReference type="OrthoDB" id="10013941at2759"/>
<keyword evidence="4 8" id="KW-0808">Transferase</keyword>
<proteinExistence type="inferred from homology"/>
<dbReference type="PANTHER" id="PTHR10462:SF29">
    <property type="entry name" value="HISTO-BLOOD GROUP ABO SYSTEM TRANSFERASE"/>
    <property type="match status" value="1"/>
</dbReference>
<comment type="subcellular location">
    <subcellularLocation>
        <location evidence="1">Membrane</location>
        <topology evidence="1">Single-pass type II membrane protein</topology>
    </subcellularLocation>
</comment>
<sequence length="150" mass="16641">MFFMAGHKVNYYIFTDRPRSVPPVALQPGRRVVVLQAPGAPARGPDKAALRMRLIGSFSRKRFHREVRHLVCADVDAKFSNHVGVEILSSLFGALHPGYLGRGLKSFQYERRPQSRAHIPKGQGNFYYAGSFFGGRCPRCSGWPGPATGP</sequence>
<dbReference type="Gene3D" id="3.90.550.10">
    <property type="entry name" value="Spore Coat Polysaccharide Biosynthesis Protein SpsA, Chain A"/>
    <property type="match status" value="1"/>
</dbReference>
<evidence type="ECO:0000256" key="3">
    <source>
        <dbReference type="ARBA" id="ARBA00022676"/>
    </source>
</evidence>
<keyword evidence="3" id="KW-0328">Glycosyltransferase</keyword>
<keyword evidence="7" id="KW-0479">Metal-binding</keyword>
<dbReference type="InterPro" id="IPR005076">
    <property type="entry name" value="Glyco_trans_6"/>
</dbReference>
<dbReference type="SUPFAM" id="SSF53448">
    <property type="entry name" value="Nucleotide-diphospho-sugar transferases"/>
    <property type="match status" value="1"/>
</dbReference>
<feature type="binding site" evidence="6">
    <location>
        <begin position="74"/>
        <end position="76"/>
    </location>
    <ligand>
        <name>UDP-N-acetyl-alpha-D-galactosamine</name>
        <dbReference type="ChEBI" id="CHEBI:67138"/>
    </ligand>
</feature>
<gene>
    <name evidence="8" type="ORF">J0S82_006761</name>
</gene>